<keyword evidence="1" id="KW-1133">Transmembrane helix</keyword>
<feature type="transmembrane region" description="Helical" evidence="1">
    <location>
        <begin position="196"/>
        <end position="218"/>
    </location>
</feature>
<feature type="transmembrane region" description="Helical" evidence="1">
    <location>
        <begin position="20"/>
        <end position="43"/>
    </location>
</feature>
<reference evidence="2 3" key="1">
    <citation type="journal article" date="2019" name="Int. J. Syst. Evol. Microbiol.">
        <title>The Global Catalogue of Microorganisms (GCM) 10K type strain sequencing project: providing services to taxonomists for standard genome sequencing and annotation.</title>
        <authorList>
            <consortium name="The Broad Institute Genomics Platform"/>
            <consortium name="The Broad Institute Genome Sequencing Center for Infectious Disease"/>
            <person name="Wu L."/>
            <person name="Ma J."/>
        </authorList>
    </citation>
    <scope>NUCLEOTIDE SEQUENCE [LARGE SCALE GENOMIC DNA]</scope>
    <source>
        <strain evidence="2 3">JCM 16013</strain>
    </source>
</reference>
<feature type="transmembrane region" description="Helical" evidence="1">
    <location>
        <begin position="224"/>
        <end position="242"/>
    </location>
</feature>
<keyword evidence="1" id="KW-0812">Transmembrane</keyword>
<keyword evidence="1" id="KW-0472">Membrane</keyword>
<gene>
    <name evidence="2" type="ORF">GCM10009838_82790</name>
</gene>
<feature type="transmembrane region" description="Helical" evidence="1">
    <location>
        <begin position="249"/>
        <end position="266"/>
    </location>
</feature>
<feature type="transmembrane region" description="Helical" evidence="1">
    <location>
        <begin position="313"/>
        <end position="332"/>
    </location>
</feature>
<feature type="transmembrane region" description="Helical" evidence="1">
    <location>
        <begin position="161"/>
        <end position="184"/>
    </location>
</feature>
<sequence length="344" mass="36286">MNRAALRAANRNRNETDRKLRIGFFLFLALLLQLAFVVSYTGALHGPQKPHRMPVGVVAPAPVVQQLQKSVDQSGPLFTLKPEAGVAAAENAIQHRDVLGAYVPAPAGTTDELLVTTAIGPAAPQAMQAAFTQVAQAQQHTLQTRVVVPPHRGDPSGLVPFYLVIAWVVGGYLASTLVGLMGGMQSRTRRLALERTGLLAGYSVLCGIGGTLIVHTIMGFLGGSWWLQALVGTLVVFGVAMFANGLQTFLGLIGTGIGIVLFVILGNPSAGGPWPRNMIPAFWRVIGPWLPNFQGTNAVRGVAYFHSQGLGTAIWVLAAYAAIGVVLSVAGAGRDNAILRLSPH</sequence>
<protein>
    <submittedName>
        <fullName evidence="2">DUF3533 domain-containing protein</fullName>
    </submittedName>
</protein>
<dbReference type="EMBL" id="BAAAQM010000080">
    <property type="protein sequence ID" value="GAA2003995.1"/>
    <property type="molecule type" value="Genomic_DNA"/>
</dbReference>
<dbReference type="Proteomes" id="UP001499854">
    <property type="component" value="Unassembled WGS sequence"/>
</dbReference>
<keyword evidence="3" id="KW-1185">Reference proteome</keyword>
<accession>A0ABN2TC33</accession>
<comment type="caution">
    <text evidence="2">The sequence shown here is derived from an EMBL/GenBank/DDBJ whole genome shotgun (WGS) entry which is preliminary data.</text>
</comment>
<name>A0ABN2TC33_9ACTN</name>
<proteinExistence type="predicted"/>
<evidence type="ECO:0000313" key="3">
    <source>
        <dbReference type="Proteomes" id="UP001499854"/>
    </source>
</evidence>
<organism evidence="2 3">
    <name type="scientific">Catenulispora subtropica</name>
    <dbReference type="NCBI Taxonomy" id="450798"/>
    <lineage>
        <taxon>Bacteria</taxon>
        <taxon>Bacillati</taxon>
        <taxon>Actinomycetota</taxon>
        <taxon>Actinomycetes</taxon>
        <taxon>Catenulisporales</taxon>
        <taxon>Catenulisporaceae</taxon>
        <taxon>Catenulispora</taxon>
    </lineage>
</organism>
<evidence type="ECO:0000313" key="2">
    <source>
        <dbReference type="EMBL" id="GAA2003995.1"/>
    </source>
</evidence>
<evidence type="ECO:0000256" key="1">
    <source>
        <dbReference type="SAM" id="Phobius"/>
    </source>
</evidence>
<dbReference type="RefSeq" id="WP_344662701.1">
    <property type="nucleotide sequence ID" value="NZ_BAAAQM010000080.1"/>
</dbReference>